<evidence type="ECO:0000313" key="2">
    <source>
        <dbReference type="Proteomes" id="UP000289857"/>
    </source>
</evidence>
<dbReference type="SUPFAM" id="SSF52833">
    <property type="entry name" value="Thioredoxin-like"/>
    <property type="match status" value="1"/>
</dbReference>
<protein>
    <recommendedName>
        <fullName evidence="3">Membrane or secreted protein</fullName>
    </recommendedName>
</protein>
<dbReference type="Proteomes" id="UP000289857">
    <property type="component" value="Unassembled WGS sequence"/>
</dbReference>
<evidence type="ECO:0000313" key="1">
    <source>
        <dbReference type="EMBL" id="RXR24042.1"/>
    </source>
</evidence>
<dbReference type="Gene3D" id="3.40.30.10">
    <property type="entry name" value="Glutaredoxin"/>
    <property type="match status" value="1"/>
</dbReference>
<proteinExistence type="predicted"/>
<sequence length="218" mass="25196">MKKNLVLFILFILPIVAYLFFASGVNNFAKLPMLTKNIPDIKSWSTANGEHVTLNDKITILGFIGNDVEKHKGGFFNLYEKIYARNKDFKDFQMVMVLPEGTQEKVAKLQESLKKLGPQTNWYFVFADPEQIQSFYNAMHLVGKLDEQLGTPNVYIIDKKRNLRGRNGQNKKGEEEYQEGYNTFKVSDLYNNMIDDVKVILAEYRLALKVNNKAKRKI</sequence>
<keyword evidence="2" id="KW-1185">Reference proteome</keyword>
<reference evidence="2" key="1">
    <citation type="submission" date="2019-01" db="EMBL/GenBank/DDBJ databases">
        <title>Cytophagaceae bacterium strain CAR-16.</title>
        <authorList>
            <person name="Chen W.-M."/>
        </authorList>
    </citation>
    <scope>NUCLEOTIDE SEQUENCE [LARGE SCALE GENOMIC DNA]</scope>
    <source>
        <strain evidence="2">WWJ-16</strain>
    </source>
</reference>
<dbReference type="AlphaFoldDB" id="A0A4Q1KAV4"/>
<organism evidence="1 2">
    <name type="scientific">Flavobacterium stagni</name>
    <dbReference type="NCBI Taxonomy" id="2506421"/>
    <lineage>
        <taxon>Bacteria</taxon>
        <taxon>Pseudomonadati</taxon>
        <taxon>Bacteroidota</taxon>
        <taxon>Flavobacteriia</taxon>
        <taxon>Flavobacteriales</taxon>
        <taxon>Flavobacteriaceae</taxon>
        <taxon>Flavobacterium</taxon>
    </lineage>
</organism>
<evidence type="ECO:0008006" key="3">
    <source>
        <dbReference type="Google" id="ProtNLM"/>
    </source>
</evidence>
<name>A0A4Q1KAV4_9FLAO</name>
<gene>
    <name evidence="1" type="ORF">EQG61_00980</name>
</gene>
<comment type="caution">
    <text evidence="1">The sequence shown here is derived from an EMBL/GenBank/DDBJ whole genome shotgun (WGS) entry which is preliminary data.</text>
</comment>
<dbReference type="RefSeq" id="WP_129460006.1">
    <property type="nucleotide sequence ID" value="NZ_SBKN01000001.1"/>
</dbReference>
<dbReference type="OrthoDB" id="1437325at2"/>
<accession>A0A4Q1KAV4</accession>
<dbReference type="EMBL" id="SBKN01000001">
    <property type="protein sequence ID" value="RXR24042.1"/>
    <property type="molecule type" value="Genomic_DNA"/>
</dbReference>
<dbReference type="InterPro" id="IPR036249">
    <property type="entry name" value="Thioredoxin-like_sf"/>
</dbReference>